<protein>
    <submittedName>
        <fullName evidence="2">Uncharacterized protein</fullName>
    </submittedName>
</protein>
<keyword evidence="3" id="KW-1185">Reference proteome</keyword>
<evidence type="ECO:0000313" key="3">
    <source>
        <dbReference type="Proteomes" id="UP001560045"/>
    </source>
</evidence>
<dbReference type="Proteomes" id="UP001560045">
    <property type="component" value="Unassembled WGS sequence"/>
</dbReference>
<reference evidence="2 3" key="1">
    <citation type="submission" date="2024-06" db="EMBL/GenBank/DDBJ databases">
        <title>Draft genome sequence of Geodermatophilus badlandi, a novel member of the Geodermatophilaceae isolated from badland sedimentary rocks in the Red desert, Wyoming, USA.</title>
        <authorList>
            <person name="Ben Tekaya S."/>
            <person name="Nouioui I."/>
            <person name="Flores G.M."/>
            <person name="Shaal M.N."/>
            <person name="Bredoire F."/>
            <person name="Basile F."/>
            <person name="Van Diepen L."/>
            <person name="Ward N.L."/>
        </authorList>
    </citation>
    <scope>NUCLEOTIDE SEQUENCE [LARGE SCALE GENOMIC DNA]</scope>
    <source>
        <strain evidence="2 3">WL48A</strain>
    </source>
</reference>
<name>A0ABV3X9C1_9ACTN</name>
<proteinExistence type="predicted"/>
<feature type="compositionally biased region" description="Basic and acidic residues" evidence="1">
    <location>
        <begin position="74"/>
        <end position="95"/>
    </location>
</feature>
<gene>
    <name evidence="2" type="ORF">ABQ292_01355</name>
</gene>
<evidence type="ECO:0000256" key="1">
    <source>
        <dbReference type="SAM" id="MobiDB-lite"/>
    </source>
</evidence>
<sequence length="95" mass="10441">MSTGQDHEPGVYEIRVRGRLESRWVTWFDGMTLTHQSDGTTNISGPVVDQAALHGLLATLRDTGLPLVSVIQVEPDRPDPPPIDDRPAGGEPTWR</sequence>
<accession>A0ABV3X9C1</accession>
<dbReference type="EMBL" id="JBFNXQ010000002">
    <property type="protein sequence ID" value="MEX5717012.1"/>
    <property type="molecule type" value="Genomic_DNA"/>
</dbReference>
<comment type="caution">
    <text evidence="2">The sequence shown here is derived from an EMBL/GenBank/DDBJ whole genome shotgun (WGS) entry which is preliminary data.</text>
</comment>
<organism evidence="2 3">
    <name type="scientific">Geodermatophilus maliterrae</name>
    <dbReference type="NCBI Taxonomy" id="3162531"/>
    <lineage>
        <taxon>Bacteria</taxon>
        <taxon>Bacillati</taxon>
        <taxon>Actinomycetota</taxon>
        <taxon>Actinomycetes</taxon>
        <taxon>Geodermatophilales</taxon>
        <taxon>Geodermatophilaceae</taxon>
        <taxon>Geodermatophilus</taxon>
    </lineage>
</organism>
<feature type="region of interest" description="Disordered" evidence="1">
    <location>
        <begin position="72"/>
        <end position="95"/>
    </location>
</feature>
<evidence type="ECO:0000313" key="2">
    <source>
        <dbReference type="EMBL" id="MEX5717012.1"/>
    </source>
</evidence>
<dbReference type="RefSeq" id="WP_369202459.1">
    <property type="nucleotide sequence ID" value="NZ_JBFNXQ010000002.1"/>
</dbReference>